<evidence type="ECO:0000313" key="1">
    <source>
        <dbReference type="EMBL" id="EHR32679.1"/>
    </source>
</evidence>
<dbReference type="RefSeq" id="WP_005398925.1">
    <property type="nucleotide sequence ID" value="NZ_JH601088.1"/>
</dbReference>
<comment type="caution">
    <text evidence="1">The sequence shown here is derived from an EMBL/GenBank/DDBJ whole genome shotgun (WGS) entry which is preliminary data.</text>
</comment>
<keyword evidence="2" id="KW-1185">Reference proteome</keyword>
<organism evidence="1 2">
    <name type="scientific">Helcococcus kunzii ATCC 51366</name>
    <dbReference type="NCBI Taxonomy" id="883114"/>
    <lineage>
        <taxon>Bacteria</taxon>
        <taxon>Bacillati</taxon>
        <taxon>Bacillota</taxon>
        <taxon>Tissierellia</taxon>
        <taxon>Tissierellales</taxon>
        <taxon>Peptoniphilaceae</taxon>
        <taxon>Helcococcus</taxon>
    </lineage>
</organism>
<evidence type="ECO:0000313" key="2">
    <source>
        <dbReference type="Proteomes" id="UP000004191"/>
    </source>
</evidence>
<proteinExistence type="predicted"/>
<dbReference type="HOGENOM" id="CLU_2464783_0_0_9"/>
<dbReference type="GeneID" id="96999369"/>
<dbReference type="EMBL" id="AGEI01000025">
    <property type="protein sequence ID" value="EHR32679.1"/>
    <property type="molecule type" value="Genomic_DNA"/>
</dbReference>
<gene>
    <name evidence="1" type="ORF">HMPREF9709_01410</name>
</gene>
<name>H3NPZ9_9FIRM</name>
<reference evidence="1 2" key="1">
    <citation type="submission" date="2012-01" db="EMBL/GenBank/DDBJ databases">
        <title>The Genome Sequence of Helcococcus kunzii ATCC 51366.</title>
        <authorList>
            <consortium name="The Broad Institute Genome Sequencing Platform"/>
            <person name="Earl A."/>
            <person name="Ward D."/>
            <person name="Feldgarden M."/>
            <person name="Gevers D."/>
            <person name="Huys G."/>
            <person name="Young S.K."/>
            <person name="Zeng Q."/>
            <person name="Gargeya S."/>
            <person name="Fitzgerald M."/>
            <person name="Haas B."/>
            <person name="Abouelleil A."/>
            <person name="Alvarado L."/>
            <person name="Arachchi H.M."/>
            <person name="Berlin A."/>
            <person name="Chapman S.B."/>
            <person name="Gearin G."/>
            <person name="Goldberg J."/>
            <person name="Griggs A."/>
            <person name="Gujja S."/>
            <person name="Hansen M."/>
            <person name="Heiman D."/>
            <person name="Howarth C."/>
            <person name="Larimer J."/>
            <person name="Lui A."/>
            <person name="MacDonald P.J.P."/>
            <person name="McCowen C."/>
            <person name="Montmayeur A."/>
            <person name="Murphy C."/>
            <person name="Neiman D."/>
            <person name="Pearson M."/>
            <person name="Priest M."/>
            <person name="Roberts A."/>
            <person name="Saif S."/>
            <person name="Shea T."/>
            <person name="Sisk P."/>
            <person name="Stolte C."/>
            <person name="Sykes S."/>
            <person name="Wortman J."/>
            <person name="Nusbaum C."/>
            <person name="Birren B."/>
        </authorList>
    </citation>
    <scope>NUCLEOTIDE SEQUENCE [LARGE SCALE GENOMIC DNA]</scope>
    <source>
        <strain evidence="1 2">ATCC 51366</strain>
    </source>
</reference>
<sequence length="88" mass="10973">MKKYDKLLKMYFFYRLQEEELDLLKEYFYDEESGRYNEVSNKYIFGKKFDKLVNKGIVKPYIQRKYMGNRPKMLYLLDREIKNKLNSM</sequence>
<dbReference type="Proteomes" id="UP000004191">
    <property type="component" value="Unassembled WGS sequence"/>
</dbReference>
<protein>
    <submittedName>
        <fullName evidence="1">Uncharacterized protein</fullName>
    </submittedName>
</protein>
<accession>H3NPZ9</accession>
<dbReference type="AlphaFoldDB" id="H3NPZ9"/>